<reference evidence="3 4" key="1">
    <citation type="submission" date="2014-07" db="EMBL/GenBank/DDBJ databases">
        <title>Methanogenic archaea and the global carbon cycle.</title>
        <authorList>
            <person name="Henriksen J.R."/>
            <person name="Luke J."/>
            <person name="Reinhart S."/>
            <person name="Benedict M.N."/>
            <person name="Youngblut N.D."/>
            <person name="Metcalf M.E."/>
            <person name="Whitaker R.J."/>
            <person name="Metcalf W.W."/>
        </authorList>
    </citation>
    <scope>NUCLEOTIDE SEQUENCE [LARGE SCALE GENOMIC DNA]</scope>
    <source>
        <strain evidence="3 4">MM1</strain>
    </source>
</reference>
<dbReference type="HOGENOM" id="CLU_571894_0_0_2"/>
<name>A0A0E3SRI1_METMT</name>
<feature type="domain" description="TerB N-terminal" evidence="2">
    <location>
        <begin position="84"/>
        <end position="209"/>
    </location>
</feature>
<organism evidence="3 4">
    <name type="scientific">Methanococcoides methylutens MM1</name>
    <dbReference type="NCBI Taxonomy" id="1434104"/>
    <lineage>
        <taxon>Archaea</taxon>
        <taxon>Methanobacteriati</taxon>
        <taxon>Methanobacteriota</taxon>
        <taxon>Stenosarchaea group</taxon>
        <taxon>Methanomicrobia</taxon>
        <taxon>Methanosarcinales</taxon>
        <taxon>Methanosarcinaceae</taxon>
        <taxon>Methanococcoides</taxon>
    </lineage>
</organism>
<keyword evidence="4" id="KW-1185">Reference proteome</keyword>
<dbReference type="RefSeq" id="WP_048204961.1">
    <property type="nucleotide sequence ID" value="NZ_CP009518.1"/>
</dbReference>
<dbReference type="OrthoDB" id="112148at2157"/>
<evidence type="ECO:0000313" key="4">
    <source>
        <dbReference type="Proteomes" id="UP000033048"/>
    </source>
</evidence>
<accession>A0A0E3SRI1</accession>
<gene>
    <name evidence="3" type="ORF">MCMEM_0739</name>
</gene>
<feature type="region of interest" description="Disordered" evidence="1">
    <location>
        <begin position="330"/>
        <end position="349"/>
    </location>
</feature>
<sequence>MGFFDFLKGKKENKSLETVDKHINDVKSKSNSNTNKIVPYFDQLASADNVFSLLWFKDGKYKNYKPQKNTSFETEFFTIEFSFGEEPSLLSSGLPINSNEKINPNESIGYYPSYESMTPGQRWVYLNWLRDITQPVDIGYVFVFYYGLERHIIYGNFKKAADTIMLLRKYHKNNSFQSYSLSSLVISAIAHKDEATLSRVIESAKGENVNNDLLIAKYILKIDLSADEIISLSNAVGFKNKRYIKNYPELFIEILNEQLINEFEKSSFPFYSLDVSFGKEKSIIFANISLPENARYAPLPSIINNSEFQTAIHTLLTTTHNVVKERLKEMRSKGNAPTPKQSPSANSEESSTAVCPYCEVTLDKTPKKKKKCPHCGNFIYVRSSQVLYPSKHLTHDEAIATDEFFYLREYGITINSFNDKLKQLTKTSDERVSPIAVCIALYEDLILQTTDTFKLQMFYLRNAFIKYQSGLRFFEDL</sequence>
<dbReference type="AlphaFoldDB" id="A0A0E3SRI1"/>
<evidence type="ECO:0000259" key="2">
    <source>
        <dbReference type="Pfam" id="PF13208"/>
    </source>
</evidence>
<dbReference type="Pfam" id="PF13208">
    <property type="entry name" value="TerB_N"/>
    <property type="match status" value="1"/>
</dbReference>
<dbReference type="Proteomes" id="UP000033048">
    <property type="component" value="Chromosome"/>
</dbReference>
<dbReference type="KEGG" id="mmet:MCMEM_0739"/>
<proteinExistence type="predicted"/>
<dbReference type="InterPro" id="IPR025266">
    <property type="entry name" value="TerB_N"/>
</dbReference>
<dbReference type="GeneID" id="24893255"/>
<feature type="compositionally biased region" description="Polar residues" evidence="1">
    <location>
        <begin position="338"/>
        <end position="349"/>
    </location>
</feature>
<evidence type="ECO:0000256" key="1">
    <source>
        <dbReference type="SAM" id="MobiDB-lite"/>
    </source>
</evidence>
<evidence type="ECO:0000313" key="3">
    <source>
        <dbReference type="EMBL" id="AKB84792.1"/>
    </source>
</evidence>
<protein>
    <recommendedName>
        <fullName evidence="2">TerB N-terminal domain-containing protein</fullName>
    </recommendedName>
</protein>
<dbReference type="EMBL" id="CP009518">
    <property type="protein sequence ID" value="AKB84792.1"/>
    <property type="molecule type" value="Genomic_DNA"/>
</dbReference>